<proteinExistence type="predicted"/>
<comment type="caution">
    <text evidence="2">The sequence shown here is derived from an EMBL/GenBank/DDBJ whole genome shotgun (WGS) entry which is preliminary data.</text>
</comment>
<keyword evidence="3" id="KW-1185">Reference proteome</keyword>
<name>A0AA40FN67_9HYME</name>
<reference evidence="2" key="1">
    <citation type="submission" date="2021-10" db="EMBL/GenBank/DDBJ databases">
        <title>Melipona bicolor Genome sequencing and assembly.</title>
        <authorList>
            <person name="Araujo N.S."/>
            <person name="Arias M.C."/>
        </authorList>
    </citation>
    <scope>NUCLEOTIDE SEQUENCE</scope>
    <source>
        <strain evidence="2">USP_2M_L1-L4_2017</strain>
        <tissue evidence="2">Whole body</tissue>
    </source>
</reference>
<evidence type="ECO:0000256" key="1">
    <source>
        <dbReference type="SAM" id="MobiDB-lite"/>
    </source>
</evidence>
<protein>
    <submittedName>
        <fullName evidence="2">Uncharacterized protein</fullName>
    </submittedName>
</protein>
<evidence type="ECO:0000313" key="3">
    <source>
        <dbReference type="Proteomes" id="UP001177670"/>
    </source>
</evidence>
<organism evidence="2 3">
    <name type="scientific">Melipona bicolor</name>
    <dbReference type="NCBI Taxonomy" id="60889"/>
    <lineage>
        <taxon>Eukaryota</taxon>
        <taxon>Metazoa</taxon>
        <taxon>Ecdysozoa</taxon>
        <taxon>Arthropoda</taxon>
        <taxon>Hexapoda</taxon>
        <taxon>Insecta</taxon>
        <taxon>Pterygota</taxon>
        <taxon>Neoptera</taxon>
        <taxon>Endopterygota</taxon>
        <taxon>Hymenoptera</taxon>
        <taxon>Apocrita</taxon>
        <taxon>Aculeata</taxon>
        <taxon>Apoidea</taxon>
        <taxon>Anthophila</taxon>
        <taxon>Apidae</taxon>
        <taxon>Melipona</taxon>
    </lineage>
</organism>
<feature type="compositionally biased region" description="Low complexity" evidence="1">
    <location>
        <begin position="113"/>
        <end position="127"/>
    </location>
</feature>
<gene>
    <name evidence="2" type="ORF">K0M31_009428</name>
</gene>
<dbReference type="AlphaFoldDB" id="A0AA40FN67"/>
<evidence type="ECO:0000313" key="2">
    <source>
        <dbReference type="EMBL" id="KAK1122202.1"/>
    </source>
</evidence>
<sequence length="171" mass="17979">MQFFHLSGGNREIYPGAHEPNDCVDNSIAAGFVCQRDPCSLRADPRVSLNTRPLSSILSATEFEEAASISGSLCSPGLAGPPCLVHPGLISGERLIKLIDRNGGTESDDETEPPSSSKSHVVDDSSSNPWCTGLGSPGGHNRTPVCHSLPLISWTSCPRAVATILPPTSTM</sequence>
<dbReference type="Proteomes" id="UP001177670">
    <property type="component" value="Unassembled WGS sequence"/>
</dbReference>
<dbReference type="EMBL" id="JAHYIQ010000023">
    <property type="protein sequence ID" value="KAK1122202.1"/>
    <property type="molecule type" value="Genomic_DNA"/>
</dbReference>
<feature type="region of interest" description="Disordered" evidence="1">
    <location>
        <begin position="103"/>
        <end position="134"/>
    </location>
</feature>
<accession>A0AA40FN67</accession>